<proteinExistence type="inferred from homology"/>
<dbReference type="PRINTS" id="PR00111">
    <property type="entry name" value="ABHYDROLASE"/>
</dbReference>
<evidence type="ECO:0000313" key="5">
    <source>
        <dbReference type="Proteomes" id="UP000766336"/>
    </source>
</evidence>
<gene>
    <name evidence="4" type="ORF">KHU32_21765</name>
</gene>
<sequence length="282" mass="30948">MLVEVNGARLYVDVENPGLVPDGAGMREKPVLLLLHGGPGFDHTGFKPAFSALTDVAQVVYYDHRGNGRSSGSDPASWNLDQWGEDVKALCDALGVVRPIVCGLSFGGYVAQAYATRYPDHPGGLILMSTAAKVSYPAIFEAFRRRGGPEAEAVARSYWTHPTAESRARYFEHCLPLYRFPAVPNAAFGRAILKTEVALHFNGPDHEQGRLDYRDALSRISCPTLVMAGEEDPIMPIAFGEELMRCLPPHLVRFERIARCGHVLHADAPERVFSTLRDFIAG</sequence>
<evidence type="ECO:0000256" key="1">
    <source>
        <dbReference type="ARBA" id="ARBA00010088"/>
    </source>
</evidence>
<dbReference type="RefSeq" id="WP_213672277.1">
    <property type="nucleotide sequence ID" value="NZ_JAHCDA010000005.1"/>
</dbReference>
<keyword evidence="5" id="KW-1185">Reference proteome</keyword>
<dbReference type="PRINTS" id="PR00793">
    <property type="entry name" value="PROAMNOPTASE"/>
</dbReference>
<reference evidence="4 5" key="1">
    <citation type="submission" date="2021-05" db="EMBL/GenBank/DDBJ databases">
        <title>Roseococcus sp. XZZS9, whole genome shotgun sequencing project.</title>
        <authorList>
            <person name="Zhao G."/>
            <person name="Shen L."/>
        </authorList>
    </citation>
    <scope>NUCLEOTIDE SEQUENCE [LARGE SCALE GENOMIC DNA]</scope>
    <source>
        <strain evidence="4 5">XZZS9</strain>
    </source>
</reference>
<name>A0ABS5QJA7_9PROT</name>
<dbReference type="GO" id="GO:0016787">
    <property type="term" value="F:hydrolase activity"/>
    <property type="evidence" value="ECO:0007669"/>
    <property type="project" value="UniProtKB-KW"/>
</dbReference>
<organism evidence="4 5">
    <name type="scientific">Roseococcus pinisoli</name>
    <dbReference type="NCBI Taxonomy" id="2835040"/>
    <lineage>
        <taxon>Bacteria</taxon>
        <taxon>Pseudomonadati</taxon>
        <taxon>Pseudomonadota</taxon>
        <taxon>Alphaproteobacteria</taxon>
        <taxon>Acetobacterales</taxon>
        <taxon>Roseomonadaceae</taxon>
        <taxon>Roseococcus</taxon>
    </lineage>
</organism>
<dbReference type="Gene3D" id="3.40.50.1820">
    <property type="entry name" value="alpha/beta hydrolase"/>
    <property type="match status" value="1"/>
</dbReference>
<dbReference type="InterPro" id="IPR000073">
    <property type="entry name" value="AB_hydrolase_1"/>
</dbReference>
<feature type="domain" description="AB hydrolase-1" evidence="3">
    <location>
        <begin position="30"/>
        <end position="269"/>
    </location>
</feature>
<dbReference type="PANTHER" id="PTHR43798">
    <property type="entry name" value="MONOACYLGLYCEROL LIPASE"/>
    <property type="match status" value="1"/>
</dbReference>
<keyword evidence="2 4" id="KW-0378">Hydrolase</keyword>
<dbReference type="Proteomes" id="UP000766336">
    <property type="component" value="Unassembled WGS sequence"/>
</dbReference>
<comment type="caution">
    <text evidence="4">The sequence shown here is derived from an EMBL/GenBank/DDBJ whole genome shotgun (WGS) entry which is preliminary data.</text>
</comment>
<dbReference type="InterPro" id="IPR002410">
    <property type="entry name" value="Peptidase_S33"/>
</dbReference>
<dbReference type="SUPFAM" id="SSF53474">
    <property type="entry name" value="alpha/beta-Hydrolases"/>
    <property type="match status" value="1"/>
</dbReference>
<accession>A0ABS5QJA7</accession>
<dbReference type="PANTHER" id="PTHR43798:SF33">
    <property type="entry name" value="HYDROLASE, PUTATIVE (AFU_ORTHOLOGUE AFUA_2G14860)-RELATED"/>
    <property type="match status" value="1"/>
</dbReference>
<protein>
    <submittedName>
        <fullName evidence="4">Alpha/beta hydrolase</fullName>
    </submittedName>
</protein>
<evidence type="ECO:0000313" key="4">
    <source>
        <dbReference type="EMBL" id="MBS7813583.1"/>
    </source>
</evidence>
<evidence type="ECO:0000259" key="3">
    <source>
        <dbReference type="Pfam" id="PF00561"/>
    </source>
</evidence>
<dbReference type="InterPro" id="IPR029058">
    <property type="entry name" value="AB_hydrolase_fold"/>
</dbReference>
<comment type="similarity">
    <text evidence="1">Belongs to the peptidase S33 family.</text>
</comment>
<evidence type="ECO:0000256" key="2">
    <source>
        <dbReference type="ARBA" id="ARBA00022801"/>
    </source>
</evidence>
<dbReference type="InterPro" id="IPR050266">
    <property type="entry name" value="AB_hydrolase_sf"/>
</dbReference>
<dbReference type="EMBL" id="JAHCDA010000005">
    <property type="protein sequence ID" value="MBS7813583.1"/>
    <property type="molecule type" value="Genomic_DNA"/>
</dbReference>
<dbReference type="Pfam" id="PF00561">
    <property type="entry name" value="Abhydrolase_1"/>
    <property type="match status" value="1"/>
</dbReference>